<feature type="region of interest" description="Disordered" evidence="1">
    <location>
        <begin position="782"/>
        <end position="913"/>
    </location>
</feature>
<reference evidence="3" key="1">
    <citation type="submission" date="2022-09" db="EMBL/GenBank/DDBJ databases">
        <title>Fusarium specimens isolated from Avocado Roots.</title>
        <authorList>
            <person name="Stajich J."/>
            <person name="Roper C."/>
            <person name="Heimlech-Rivalta G."/>
        </authorList>
    </citation>
    <scope>NUCLEOTIDE SEQUENCE</scope>
    <source>
        <strain evidence="3">CF00136</strain>
    </source>
</reference>
<accession>A0A9W8VH37</accession>
<dbReference type="AlphaFoldDB" id="A0A9W8VH37"/>
<feature type="region of interest" description="Disordered" evidence="1">
    <location>
        <begin position="21"/>
        <end position="298"/>
    </location>
</feature>
<feature type="compositionally biased region" description="Low complexity" evidence="1">
    <location>
        <begin position="233"/>
        <end position="257"/>
    </location>
</feature>
<feature type="compositionally biased region" description="Low complexity" evidence="1">
    <location>
        <begin position="441"/>
        <end position="461"/>
    </location>
</feature>
<feature type="compositionally biased region" description="Polar residues" evidence="1">
    <location>
        <begin position="132"/>
        <end position="146"/>
    </location>
</feature>
<feature type="compositionally biased region" description="Acidic residues" evidence="1">
    <location>
        <begin position="407"/>
        <end position="427"/>
    </location>
</feature>
<dbReference type="Pfam" id="PF15474">
    <property type="entry name" value="MU117"/>
    <property type="match status" value="1"/>
</dbReference>
<feature type="compositionally biased region" description="Low complexity" evidence="1">
    <location>
        <begin position="878"/>
        <end position="913"/>
    </location>
</feature>
<feature type="compositionally biased region" description="Low complexity" evidence="1">
    <location>
        <begin position="806"/>
        <end position="834"/>
    </location>
</feature>
<dbReference type="OrthoDB" id="3886018at2759"/>
<organism evidence="3 4">
    <name type="scientific">Fusarium torreyae</name>
    <dbReference type="NCBI Taxonomy" id="1237075"/>
    <lineage>
        <taxon>Eukaryota</taxon>
        <taxon>Fungi</taxon>
        <taxon>Dikarya</taxon>
        <taxon>Ascomycota</taxon>
        <taxon>Pezizomycotina</taxon>
        <taxon>Sordariomycetes</taxon>
        <taxon>Hypocreomycetidae</taxon>
        <taxon>Hypocreales</taxon>
        <taxon>Nectriaceae</taxon>
        <taxon>Fusarium</taxon>
    </lineage>
</organism>
<feature type="compositionally biased region" description="Low complexity" evidence="1">
    <location>
        <begin position="58"/>
        <end position="95"/>
    </location>
</feature>
<feature type="compositionally biased region" description="Basic and acidic residues" evidence="1">
    <location>
        <begin position="867"/>
        <end position="877"/>
    </location>
</feature>
<feature type="compositionally biased region" description="Low complexity" evidence="1">
    <location>
        <begin position="21"/>
        <end position="33"/>
    </location>
</feature>
<evidence type="ECO:0000313" key="3">
    <source>
        <dbReference type="EMBL" id="KAJ4265326.1"/>
    </source>
</evidence>
<proteinExistence type="predicted"/>
<comment type="caution">
    <text evidence="3">The sequence shown here is derived from an EMBL/GenBank/DDBJ whole genome shotgun (WGS) entry which is preliminary data.</text>
</comment>
<dbReference type="InterPro" id="IPR029167">
    <property type="entry name" value="Mug117"/>
</dbReference>
<feature type="region of interest" description="Disordered" evidence="1">
    <location>
        <begin position="388"/>
        <end position="464"/>
    </location>
</feature>
<feature type="signal peptide" evidence="2">
    <location>
        <begin position="1"/>
        <end position="17"/>
    </location>
</feature>
<feature type="compositionally biased region" description="Low complexity" evidence="1">
    <location>
        <begin position="847"/>
        <end position="866"/>
    </location>
</feature>
<feature type="region of interest" description="Disordered" evidence="1">
    <location>
        <begin position="967"/>
        <end position="987"/>
    </location>
</feature>
<protein>
    <submittedName>
        <fullName evidence="3">Uncharacterized protein</fullName>
    </submittedName>
</protein>
<name>A0A9W8VH37_9HYPO</name>
<feature type="compositionally biased region" description="Polar residues" evidence="1">
    <location>
        <begin position="261"/>
        <end position="272"/>
    </location>
</feature>
<feature type="compositionally biased region" description="Low complexity" evidence="1">
    <location>
        <begin position="160"/>
        <end position="179"/>
    </location>
</feature>
<feature type="compositionally biased region" description="Basic and acidic residues" evidence="1">
    <location>
        <begin position="533"/>
        <end position="542"/>
    </location>
</feature>
<dbReference type="Proteomes" id="UP001152049">
    <property type="component" value="Unassembled WGS sequence"/>
</dbReference>
<evidence type="ECO:0000313" key="4">
    <source>
        <dbReference type="Proteomes" id="UP001152049"/>
    </source>
</evidence>
<feature type="chain" id="PRO_5040991226" evidence="2">
    <location>
        <begin position="18"/>
        <end position="1152"/>
    </location>
</feature>
<keyword evidence="2" id="KW-0732">Signal</keyword>
<gene>
    <name evidence="3" type="ORF">NW762_004611</name>
</gene>
<feature type="compositionally biased region" description="Basic and acidic residues" evidence="1">
    <location>
        <begin position="428"/>
        <end position="439"/>
    </location>
</feature>
<feature type="compositionally biased region" description="Low complexity" evidence="1">
    <location>
        <begin position="282"/>
        <end position="298"/>
    </location>
</feature>
<feature type="region of interest" description="Disordered" evidence="1">
    <location>
        <begin position="510"/>
        <end position="547"/>
    </location>
</feature>
<dbReference type="EMBL" id="JAOQAZ010000006">
    <property type="protein sequence ID" value="KAJ4265326.1"/>
    <property type="molecule type" value="Genomic_DNA"/>
</dbReference>
<evidence type="ECO:0000256" key="1">
    <source>
        <dbReference type="SAM" id="MobiDB-lite"/>
    </source>
</evidence>
<feature type="compositionally biased region" description="Polar residues" evidence="1">
    <location>
        <begin position="102"/>
        <end position="118"/>
    </location>
</feature>
<keyword evidence="4" id="KW-1185">Reference proteome</keyword>
<sequence length="1152" mass="121119">MRTTFFALAALPLFAIAQDPIPDAAPTTTTTTEAPPPPVVDTSSAPLDVPPTTTDAIVVPETTPEAVPEAPDTTTEQPLQDTTTQVPPVQETTTELPPPVVDTTTGQPPVVDTTTEAIDNTPLPETTDLPFDTTTGQPFGQDTTTELPPPAVDTTTEAIDTGLPQTTTDLPLDTTGQPLAQDTTTQLPPAQDTTTDLPLGPDTTTQEHPVFPDPTTEIPPVDTTTQHSQPIIDTTTDAPPAETTTQQPPVQETTTAAEQPADTTQVQDSQPTTKDDNDHPITEAPVPTTAAPEATSSVSSVSSQVAALIPIINKWKDDPEALKDETNKQVEDTHDDIIAVIVSLGGKPDVGCAGKRKRGLFGAIGDIINNLACIAEDLTKVSGGITGGDIPAVTGAVSGVQAKNDELTDEENEDEDKTEEEKSEEEESTKQETTKKEESTTEAVTTTEEPTTTTEATTTATGDMVPCASDSCGSGDSCPMGAEPLSDAQMGIMATGPGDCNAVETTTTDGDLPTAPGNFGGFSVTEPTGRPESGSDEKRDLSPRVFTDDTSPNPLYVMTLNPTWVSQLGDASGHWFPYPVAGHAAAGVNGIYGCTAVIITSEKGVYLSHIWENPVFIDTAWTPTADDDFNRNAFEALRDGTPFAQSVTGLIGTDGNPGPLNAIYSPKVFVLTPLTGPNDPTGVTTRLRYQDRAQDLANNLASVLPGSGGEGYLLGYTRTNRELSLADPGYWGRAIFEVDMLQKVLVSRDDPNGNGLAVARWRLWVEDQLITVQDFWIPDVPNPPAGVQKREDNPNDQCLIGGGATGTTSSGPTSTEANAETTETGTTDAGTTTEAAEESTTTKEAETTAVDTTTGADTSAPETTTKAADETTTKEAETSNPTTATPSTLLTTTRPAPDTDTITSGTTDLATTTAPSRTYYPCGVFGGPRVATPYCQCSTTVSGKQYVATTTLVDGQCAAYTEFPSKIDPATEAPPPTDAPINEPLTQTDDGTVLAWSSYKLVYNQVYKDVTVTYSSGLGPARTIATPVPTQTAVDNDGSGQCGTSDGLSKSGLGEACDRAINEFDDDTIYTDYATRYSRSNKGILMAASFGQAACIAKFSCDDYGIGMSGKLIKEAREHAKANDNIWMCGHIQLSNSCRVVMDYCTNCKNEG</sequence>
<feature type="compositionally biased region" description="Polar residues" evidence="1">
    <location>
        <begin position="222"/>
        <end position="232"/>
    </location>
</feature>
<feature type="compositionally biased region" description="Low complexity" evidence="1">
    <location>
        <begin position="192"/>
        <end position="204"/>
    </location>
</feature>
<evidence type="ECO:0000256" key="2">
    <source>
        <dbReference type="SAM" id="SignalP"/>
    </source>
</evidence>